<protein>
    <submittedName>
        <fullName evidence="1">Uncharacterized protein</fullName>
    </submittedName>
</protein>
<keyword evidence="2" id="KW-1185">Reference proteome</keyword>
<feature type="non-terminal residue" evidence="1">
    <location>
        <position position="1"/>
    </location>
</feature>
<dbReference type="EMBL" id="QNVU01000102">
    <property type="protein sequence ID" value="REC39955.1"/>
    <property type="molecule type" value="Genomic_DNA"/>
</dbReference>
<comment type="caution">
    <text evidence="1">The sequence shown here is derived from an EMBL/GenBank/DDBJ whole genome shotgun (WGS) entry which is preliminary data.</text>
</comment>
<accession>A0A3D9AFK6</accession>
<proteinExistence type="predicted"/>
<dbReference type="AlphaFoldDB" id="A0A3D9AFK6"/>
<organism evidence="1 2">
    <name type="scientific">Candidatus Chryseobacterium massiliense</name>
    <dbReference type="NCBI Taxonomy" id="204089"/>
    <lineage>
        <taxon>Bacteria</taxon>
        <taxon>Pseudomonadati</taxon>
        <taxon>Bacteroidota</taxon>
        <taxon>Flavobacteriia</taxon>
        <taxon>Flavobacteriales</taxon>
        <taxon>Weeksellaceae</taxon>
        <taxon>Chryseobacterium group</taxon>
        <taxon>Chryseobacterium</taxon>
    </lineage>
</organism>
<evidence type="ECO:0000313" key="1">
    <source>
        <dbReference type="EMBL" id="REC39955.1"/>
    </source>
</evidence>
<evidence type="ECO:0000313" key="2">
    <source>
        <dbReference type="Proteomes" id="UP000256924"/>
    </source>
</evidence>
<reference evidence="1 2" key="1">
    <citation type="journal article" date="2004" name="Emerg. Infect. Dis.">
        <title>Amoebae-resisting bacteria isolated from human nasal swabs by amoebal coculture.</title>
        <authorList>
            <person name="Greub G."/>
            <person name="La Scola B."/>
            <person name="Raoult D."/>
        </authorList>
    </citation>
    <scope>NUCLEOTIDE SEQUENCE [LARGE SCALE GENOMIC DNA]</scope>
    <source>
        <strain evidence="1 2">CCUG 51329</strain>
    </source>
</reference>
<dbReference type="Proteomes" id="UP000256924">
    <property type="component" value="Unassembled WGS sequence"/>
</dbReference>
<name>A0A3D9AFK6_9FLAO</name>
<gene>
    <name evidence="1" type="ORF">DRF68_20640</name>
</gene>
<dbReference type="RefSeq" id="WP_157967295.1">
    <property type="nucleotide sequence ID" value="NZ_QNVU01000102.1"/>
</dbReference>
<sequence length="267" mass="28181">LTGGDYFAGSTLGAANFSNQMSLWQDAAGGGGSSTTDPTPKNTGPNLIQRIGNFFSNLFGGKKSTASGHAIKATVIGFELIPEGVETAEAALTLEEAMATAGVLSRGLWGLPLMLNGDSSHAHGYDIPLTGATDVPADEPEQMITLYRGVSSDYRSVTNRTIYGYAKQGTAIPKGLLETFYGVPHEDPELHARGNNNSIYTSWTVSEAMAEKFARGEGGKFPGVIMSKSFRLGTEAFPNASPTAVRLNEGEWLVIGVVQGASTRKIK</sequence>